<name>A0ABV9XFK4_9ACTN</name>
<accession>A0ABV9XFK4</accession>
<dbReference type="EMBL" id="JBHSJD010000014">
    <property type="protein sequence ID" value="MFC5024196.1"/>
    <property type="molecule type" value="Genomic_DNA"/>
</dbReference>
<feature type="region of interest" description="Disordered" evidence="1">
    <location>
        <begin position="158"/>
        <end position="319"/>
    </location>
</feature>
<evidence type="ECO:0000256" key="1">
    <source>
        <dbReference type="SAM" id="MobiDB-lite"/>
    </source>
</evidence>
<gene>
    <name evidence="2" type="ORF">ACFPM3_18895</name>
</gene>
<reference evidence="3" key="1">
    <citation type="journal article" date="2019" name="Int. J. Syst. Evol. Microbiol.">
        <title>The Global Catalogue of Microorganisms (GCM) 10K type strain sequencing project: providing services to taxonomists for standard genome sequencing and annotation.</title>
        <authorList>
            <consortium name="The Broad Institute Genomics Platform"/>
            <consortium name="The Broad Institute Genome Sequencing Center for Infectious Disease"/>
            <person name="Wu L."/>
            <person name="Ma J."/>
        </authorList>
    </citation>
    <scope>NUCLEOTIDE SEQUENCE [LARGE SCALE GENOMIC DNA]</scope>
    <source>
        <strain evidence="3">CGMCC 4.1648</strain>
    </source>
</reference>
<organism evidence="2 3">
    <name type="scientific">Streptomyces coeruleoprunus</name>
    <dbReference type="NCBI Taxonomy" id="285563"/>
    <lineage>
        <taxon>Bacteria</taxon>
        <taxon>Bacillati</taxon>
        <taxon>Actinomycetota</taxon>
        <taxon>Actinomycetes</taxon>
        <taxon>Kitasatosporales</taxon>
        <taxon>Streptomycetaceae</taxon>
        <taxon>Streptomyces</taxon>
    </lineage>
</organism>
<proteinExistence type="predicted"/>
<evidence type="ECO:0008006" key="4">
    <source>
        <dbReference type="Google" id="ProtNLM"/>
    </source>
</evidence>
<evidence type="ECO:0000313" key="2">
    <source>
        <dbReference type="EMBL" id="MFC5024196.1"/>
    </source>
</evidence>
<feature type="compositionally biased region" description="Low complexity" evidence="1">
    <location>
        <begin position="164"/>
        <end position="185"/>
    </location>
</feature>
<feature type="compositionally biased region" description="Basic and acidic residues" evidence="1">
    <location>
        <begin position="266"/>
        <end position="280"/>
    </location>
</feature>
<sequence length="319" mass="34565">MDADDVADELYALPPSEFIAARDARVAEARRAEDADAAARIARLRRPSLAAWASNLLVRGARTEAAKLPELGQALREAHRTLDPEQFRELSHQQHRVVAALSRRAGELAAEAGQPVSETVLHEVERTLHAVLADPDAAEEWARGRLVKTLEAPVGFAGMTPESAAAPATRRGAPAAPPAREGGTPSRERARDRERARERKRTVDRARSAAEEAEAEADRRQRELDRAEQARQASTARAAEATAHVKDLETRLHEARTAQREAQAQADKDTTTVREADRAARQARKAADTAAAGLRRLSGSEEAGEETGEKAPGRRRGGG</sequence>
<comment type="caution">
    <text evidence="2">The sequence shown here is derived from an EMBL/GenBank/DDBJ whole genome shotgun (WGS) entry which is preliminary data.</text>
</comment>
<feature type="compositionally biased region" description="Basic and acidic residues" evidence="1">
    <location>
        <begin position="186"/>
        <end position="229"/>
    </location>
</feature>
<protein>
    <recommendedName>
        <fullName evidence="4">Transposase</fullName>
    </recommendedName>
</protein>
<feature type="compositionally biased region" description="Basic and acidic residues" evidence="1">
    <location>
        <begin position="243"/>
        <end position="259"/>
    </location>
</feature>
<feature type="compositionally biased region" description="Low complexity" evidence="1">
    <location>
        <begin position="230"/>
        <end position="242"/>
    </location>
</feature>
<evidence type="ECO:0000313" key="3">
    <source>
        <dbReference type="Proteomes" id="UP001595829"/>
    </source>
</evidence>
<dbReference type="Proteomes" id="UP001595829">
    <property type="component" value="Unassembled WGS sequence"/>
</dbReference>
<dbReference type="RefSeq" id="WP_345686237.1">
    <property type="nucleotide sequence ID" value="NZ_BAABIT010000001.1"/>
</dbReference>
<keyword evidence="3" id="KW-1185">Reference proteome</keyword>